<keyword evidence="2" id="KW-1003">Cell membrane</keyword>
<feature type="transmembrane region" description="Helical" evidence="6">
    <location>
        <begin position="161"/>
        <end position="186"/>
    </location>
</feature>
<feature type="transmembrane region" description="Helical" evidence="6">
    <location>
        <begin position="296"/>
        <end position="315"/>
    </location>
</feature>
<dbReference type="GO" id="GO:0005886">
    <property type="term" value="C:plasma membrane"/>
    <property type="evidence" value="ECO:0007669"/>
    <property type="project" value="UniProtKB-SubCell"/>
</dbReference>
<dbReference type="Proteomes" id="UP000076794">
    <property type="component" value="Chromosome"/>
</dbReference>
<dbReference type="KEGG" id="ido:I598_1863"/>
<evidence type="ECO:0000313" key="8">
    <source>
        <dbReference type="EMBL" id="ANC31411.1"/>
    </source>
</evidence>
<dbReference type="InterPro" id="IPR003838">
    <property type="entry name" value="ABC3_permease_C"/>
</dbReference>
<feature type="transmembrane region" description="Helical" evidence="6">
    <location>
        <begin position="207"/>
        <end position="230"/>
    </location>
</feature>
<dbReference type="Pfam" id="PF02687">
    <property type="entry name" value="FtsX"/>
    <property type="match status" value="1"/>
</dbReference>
<dbReference type="RefSeq" id="WP_068202711.1">
    <property type="nucleotide sequence ID" value="NZ_CP014209.1"/>
</dbReference>
<evidence type="ECO:0000256" key="6">
    <source>
        <dbReference type="SAM" id="Phobius"/>
    </source>
</evidence>
<feature type="transmembrane region" description="Helical" evidence="6">
    <location>
        <begin position="34"/>
        <end position="55"/>
    </location>
</feature>
<feature type="transmembrane region" description="Helical" evidence="6">
    <location>
        <begin position="116"/>
        <end position="141"/>
    </location>
</feature>
<keyword evidence="5 6" id="KW-0472">Membrane</keyword>
<accession>A0A168FD73</accession>
<dbReference type="EMBL" id="CP014209">
    <property type="protein sequence ID" value="ANC31411.1"/>
    <property type="molecule type" value="Genomic_DNA"/>
</dbReference>
<comment type="subcellular location">
    <subcellularLocation>
        <location evidence="1">Cell membrane</location>
        <topology evidence="1">Multi-pass membrane protein</topology>
    </subcellularLocation>
</comment>
<evidence type="ECO:0000259" key="7">
    <source>
        <dbReference type="Pfam" id="PF02687"/>
    </source>
</evidence>
<sequence>MSPAVPGARPYRSAGVALRLAPLFFRRRDTGAGAWLPVAAYAVVTALLALVAGGAQSFFVGDDDLTATYATLAVIALVLLVVPLLTVGASAARLAARRRDDRLSSLRLLGATRGTVATLTVLEAAAGAFVGAVVGLVLYAATAPLLGLLRFRGAPLGDAVWLPWFALPLVVVVVVVLAALSAAAGLRGVVVTPLGVRTRQRAATAGWVRALVAAVVLLAGVGSFQVLGLFGELGGIVAVVGVLAATFGGMLLALDLAGPWWVAVRARRMLRRADDVPRLLAARRVLDDPKVAWRQVSGLAMTSFVGVFGGVGLALSNATDASNPAEQWLMADISTGLLVTMTISFVMVACSVAINQAAATLDRAAVHVAMDRFGVPPAVMAEAARRSVMSTVWSVAGGSALTAALLMFPLVGFMVFVQPLAIATFVVVFAAGIGVVRSAASVAARLVPDILAHPARAL</sequence>
<gene>
    <name evidence="8" type="ORF">I598_1863</name>
</gene>
<evidence type="ECO:0000256" key="5">
    <source>
        <dbReference type="ARBA" id="ARBA00023136"/>
    </source>
</evidence>
<keyword evidence="9" id="KW-1185">Reference proteome</keyword>
<organism evidence="8 9">
    <name type="scientific">Isoptericola dokdonensis DS-3</name>
    <dbReference type="NCBI Taxonomy" id="1300344"/>
    <lineage>
        <taxon>Bacteria</taxon>
        <taxon>Bacillati</taxon>
        <taxon>Actinomycetota</taxon>
        <taxon>Actinomycetes</taxon>
        <taxon>Micrococcales</taxon>
        <taxon>Promicromonosporaceae</taxon>
        <taxon>Isoptericola</taxon>
    </lineage>
</organism>
<dbReference type="AlphaFoldDB" id="A0A168FD73"/>
<dbReference type="OrthoDB" id="5118998at2"/>
<reference evidence="8 9" key="1">
    <citation type="submission" date="2016-01" db="EMBL/GenBank/DDBJ databases">
        <title>Complete genome sequence of a soil Actinobacterium, Isoptericola dokdonensis DS-3.</title>
        <authorList>
            <person name="Kwon S.-K."/>
            <person name="Kim J.F."/>
        </authorList>
    </citation>
    <scope>NUCLEOTIDE SEQUENCE [LARGE SCALE GENOMIC DNA]</scope>
    <source>
        <strain evidence="8 9">DS-3</strain>
    </source>
</reference>
<feature type="transmembrane region" description="Helical" evidence="6">
    <location>
        <begin position="236"/>
        <end position="262"/>
    </location>
</feature>
<evidence type="ECO:0000256" key="3">
    <source>
        <dbReference type="ARBA" id="ARBA00022692"/>
    </source>
</evidence>
<evidence type="ECO:0000256" key="1">
    <source>
        <dbReference type="ARBA" id="ARBA00004651"/>
    </source>
</evidence>
<evidence type="ECO:0000256" key="4">
    <source>
        <dbReference type="ARBA" id="ARBA00022989"/>
    </source>
</evidence>
<feature type="transmembrane region" description="Helical" evidence="6">
    <location>
        <begin position="335"/>
        <end position="354"/>
    </location>
</feature>
<dbReference type="PATRIC" id="fig|1300344.3.peg.1872"/>
<feature type="transmembrane region" description="Helical" evidence="6">
    <location>
        <begin position="67"/>
        <end position="95"/>
    </location>
</feature>
<keyword evidence="4 6" id="KW-1133">Transmembrane helix</keyword>
<feature type="domain" description="ABC3 transporter permease C-terminal" evidence="7">
    <location>
        <begin position="75"/>
        <end position="184"/>
    </location>
</feature>
<evidence type="ECO:0000256" key="2">
    <source>
        <dbReference type="ARBA" id="ARBA00022475"/>
    </source>
</evidence>
<name>A0A168FD73_9MICO</name>
<proteinExistence type="predicted"/>
<evidence type="ECO:0000313" key="9">
    <source>
        <dbReference type="Proteomes" id="UP000076794"/>
    </source>
</evidence>
<dbReference type="STRING" id="1300344.I598_1863"/>
<protein>
    <submittedName>
        <fullName evidence="8">FtsX-like permease family protein</fullName>
    </submittedName>
</protein>
<keyword evidence="3 6" id="KW-0812">Transmembrane</keyword>
<feature type="transmembrane region" description="Helical" evidence="6">
    <location>
        <begin position="390"/>
        <end position="410"/>
    </location>
</feature>
<feature type="transmembrane region" description="Helical" evidence="6">
    <location>
        <begin position="416"/>
        <end position="436"/>
    </location>
</feature>